<evidence type="ECO:0000313" key="2">
    <source>
        <dbReference type="EMBL" id="MFC3962355.1"/>
    </source>
</evidence>
<evidence type="ECO:0000313" key="3">
    <source>
        <dbReference type="Proteomes" id="UP001595696"/>
    </source>
</evidence>
<dbReference type="Pfam" id="PF03756">
    <property type="entry name" value="AfsA"/>
    <property type="match status" value="2"/>
</dbReference>
<reference evidence="3" key="1">
    <citation type="journal article" date="2019" name="Int. J. Syst. Evol. Microbiol.">
        <title>The Global Catalogue of Microorganisms (GCM) 10K type strain sequencing project: providing services to taxonomists for standard genome sequencing and annotation.</title>
        <authorList>
            <consortium name="The Broad Institute Genomics Platform"/>
            <consortium name="The Broad Institute Genome Sequencing Center for Infectious Disease"/>
            <person name="Wu L."/>
            <person name="Ma J."/>
        </authorList>
    </citation>
    <scope>NUCLEOTIDE SEQUENCE [LARGE SCALE GENOMIC DNA]</scope>
    <source>
        <strain evidence="3">CGMCC 4.7330</strain>
    </source>
</reference>
<protein>
    <submittedName>
        <fullName evidence="2">ScbA/BarX family gamma-butyrolactone biosynthesis protein</fullName>
    </submittedName>
</protein>
<dbReference type="InterPro" id="IPR005509">
    <property type="entry name" value="AfsA_hotdog_dom"/>
</dbReference>
<accession>A0ABV8DQI1</accession>
<feature type="domain" description="A-factor biosynthesis hotdog" evidence="1">
    <location>
        <begin position="197"/>
        <end position="313"/>
    </location>
</feature>
<proteinExistence type="predicted"/>
<sequence>MSLEAVVAGVSHQQPIRRELTHRAAVAEVFVTSLATRDTGGYLAGAQLPRMHAYYGDHTGAPARLHDPLLIMETARQASIALTHEFFGAPLDSAFLVRTFNGAGVRGVAWETTPDPTNLVLAVDVPRVHHQAGAVCGLDMVLEISCPAGPLMTVDGSFSWTSPDRWSRLRGAFRQSLELPPAVGPTVAARPVPPGTVGRENRRNVIVGAPEQFGAAVRVPLAVDPLHPFLFDHHLDHVPGSVLLEVARQSALTLLDAGSANPQLLSVTSRFDRFAELDLRTECRAEITARTGDLTTVRCVIAQEATAAEIDLTFLDGREPG</sequence>
<comment type="caution">
    <text evidence="2">The sequence shown here is derived from an EMBL/GenBank/DDBJ whole genome shotgun (WGS) entry which is preliminary data.</text>
</comment>
<dbReference type="NCBIfam" id="NF041195">
    <property type="entry name" value="ScbA_BarX_GamBu"/>
    <property type="match status" value="1"/>
</dbReference>
<feature type="domain" description="A-factor biosynthesis hotdog" evidence="1">
    <location>
        <begin position="22"/>
        <end position="129"/>
    </location>
</feature>
<evidence type="ECO:0000259" key="1">
    <source>
        <dbReference type="Pfam" id="PF03756"/>
    </source>
</evidence>
<dbReference type="RefSeq" id="WP_378612129.1">
    <property type="nucleotide sequence ID" value="NZ_JBHSAX010000009.1"/>
</dbReference>
<name>A0ABV8DQI1_9NOCA</name>
<dbReference type="Proteomes" id="UP001595696">
    <property type="component" value="Unassembled WGS sequence"/>
</dbReference>
<gene>
    <name evidence="2" type="ORF">ACFO0B_10195</name>
</gene>
<dbReference type="InterPro" id="IPR047757">
    <property type="entry name" value="AfsA-like"/>
</dbReference>
<keyword evidence="3" id="KW-1185">Reference proteome</keyword>
<organism evidence="2 3">
    <name type="scientific">Nocardia jiangsuensis</name>
    <dbReference type="NCBI Taxonomy" id="1691563"/>
    <lineage>
        <taxon>Bacteria</taxon>
        <taxon>Bacillati</taxon>
        <taxon>Actinomycetota</taxon>
        <taxon>Actinomycetes</taxon>
        <taxon>Mycobacteriales</taxon>
        <taxon>Nocardiaceae</taxon>
        <taxon>Nocardia</taxon>
    </lineage>
</organism>
<dbReference type="EMBL" id="JBHSAX010000009">
    <property type="protein sequence ID" value="MFC3962355.1"/>
    <property type="molecule type" value="Genomic_DNA"/>
</dbReference>